<dbReference type="EC" id="3.4.21.89" evidence="5"/>
<evidence type="ECO:0000313" key="9">
    <source>
        <dbReference type="EMBL" id="PKZ21659.1"/>
    </source>
</evidence>
<feature type="transmembrane region" description="Helical" evidence="6">
    <location>
        <begin position="12"/>
        <end position="30"/>
    </location>
</feature>
<dbReference type="GO" id="GO:0006465">
    <property type="term" value="P:signal peptide processing"/>
    <property type="evidence" value="ECO:0007669"/>
    <property type="project" value="UniProtKB-UniRule"/>
</dbReference>
<name>A0A0X8FAI8_9LACT</name>
<reference evidence="10" key="2">
    <citation type="submission" date="2016-01" db="EMBL/GenBank/DDBJ databases">
        <title>Six Aerococcus type strain genome sequencing and assembly using PacBio and Illumina Hiseq.</title>
        <authorList>
            <person name="Carkaci D."/>
            <person name="Dargis R."/>
            <person name="Nielsen X.C."/>
            <person name="Skovgaard O."/>
            <person name="Fuursted K."/>
            <person name="Christensen J.J."/>
        </authorList>
    </citation>
    <scope>NUCLEOTIDE SEQUENCE [LARGE SCALE GENOMIC DNA]</scope>
    <source>
        <strain evidence="10">CCUG43001</strain>
    </source>
</reference>
<dbReference type="EMBL" id="CP014160">
    <property type="protein sequence ID" value="AMB93613.1"/>
    <property type="molecule type" value="Genomic_DNA"/>
</dbReference>
<dbReference type="PANTHER" id="PTHR10806">
    <property type="entry name" value="SIGNAL PEPTIDASE COMPLEX CATALYTIC SUBUNIT SEC11"/>
    <property type="match status" value="1"/>
</dbReference>
<evidence type="ECO:0000313" key="10">
    <source>
        <dbReference type="Proteomes" id="UP000069912"/>
    </source>
</evidence>
<evidence type="ECO:0000256" key="3">
    <source>
        <dbReference type="ARBA" id="ARBA00022989"/>
    </source>
</evidence>
<dbReference type="SUPFAM" id="SSF51306">
    <property type="entry name" value="LexA/Signal peptidase"/>
    <property type="match status" value="1"/>
</dbReference>
<keyword evidence="10" id="KW-1185">Reference proteome</keyword>
<evidence type="ECO:0000256" key="5">
    <source>
        <dbReference type="NCBIfam" id="TIGR02228"/>
    </source>
</evidence>
<dbReference type="Proteomes" id="UP000069912">
    <property type="component" value="Chromosome"/>
</dbReference>
<evidence type="ECO:0000313" key="8">
    <source>
        <dbReference type="EMBL" id="AMB93613.1"/>
    </source>
</evidence>
<comment type="subcellular location">
    <subcellularLocation>
        <location evidence="1">Membrane</location>
    </subcellularLocation>
</comment>
<evidence type="ECO:0000256" key="2">
    <source>
        <dbReference type="ARBA" id="ARBA00022692"/>
    </source>
</evidence>
<proteinExistence type="predicted"/>
<dbReference type="Pfam" id="PF10502">
    <property type="entry name" value="Peptidase_S26"/>
    <property type="match status" value="1"/>
</dbReference>
<dbReference type="OrthoDB" id="2195064at2"/>
<dbReference type="InterPro" id="IPR001733">
    <property type="entry name" value="Peptidase_S26B"/>
</dbReference>
<keyword evidence="3 6" id="KW-1133">Transmembrane helix</keyword>
<dbReference type="GO" id="GO:0009003">
    <property type="term" value="F:signal peptidase activity"/>
    <property type="evidence" value="ECO:0007669"/>
    <property type="project" value="UniProtKB-EC"/>
</dbReference>
<dbReference type="KEGG" id="asan:AWM72_02025"/>
<dbReference type="EMBL" id="PKGY01000003">
    <property type="protein sequence ID" value="PKZ21659.1"/>
    <property type="molecule type" value="Genomic_DNA"/>
</dbReference>
<feature type="domain" description="Peptidase S26" evidence="7">
    <location>
        <begin position="34"/>
        <end position="83"/>
    </location>
</feature>
<evidence type="ECO:0000313" key="11">
    <source>
        <dbReference type="Proteomes" id="UP000234239"/>
    </source>
</evidence>
<gene>
    <name evidence="8" type="ORF">AWM72_02025</name>
    <name evidence="9" type="ORF">CYJ28_07075</name>
</gene>
<dbReference type="NCBIfam" id="TIGR02228">
    <property type="entry name" value="sigpep_I_arch"/>
    <property type="match status" value="1"/>
</dbReference>
<protein>
    <recommendedName>
        <fullName evidence="5">Signal peptidase I</fullName>
        <ecNumber evidence="5">3.4.21.89</ecNumber>
    </recommendedName>
</protein>
<dbReference type="GO" id="GO:0016020">
    <property type="term" value="C:membrane"/>
    <property type="evidence" value="ECO:0007669"/>
    <property type="project" value="UniProtKB-SubCell"/>
</dbReference>
<reference evidence="8 10" key="1">
    <citation type="journal article" date="2016" name="Genome Announc.">
        <title>Complete Genome Sequences of Aerococcus christensenii CCUG 28831T, Aerococcus sanguinicola CCUG 43001T, Aerococcus urinae CCUG 36881T, Aerococcus urinaeequi CCUG 28094T, Aerococcus urinaehominis CCUG 42038 BT, and Aerococcus viridans CCUG 4311T.</title>
        <authorList>
            <person name="Carkaci D."/>
            <person name="Dargis R."/>
            <person name="Nielsen X.C."/>
            <person name="Skovgaard O."/>
            <person name="Fuursted K."/>
            <person name="Christensen J.J."/>
        </authorList>
    </citation>
    <scope>NUCLEOTIDE SEQUENCE [LARGE SCALE GENOMIC DNA]</scope>
    <source>
        <strain evidence="8 10">CCUG43001</strain>
    </source>
</reference>
<dbReference type="CDD" id="cd06462">
    <property type="entry name" value="Peptidase_S24_S26"/>
    <property type="match status" value="1"/>
</dbReference>
<evidence type="ECO:0000256" key="4">
    <source>
        <dbReference type="ARBA" id="ARBA00023136"/>
    </source>
</evidence>
<organism evidence="8 10">
    <name type="scientific">Aerococcus sanguinicola</name>
    <dbReference type="NCBI Taxonomy" id="119206"/>
    <lineage>
        <taxon>Bacteria</taxon>
        <taxon>Bacillati</taxon>
        <taxon>Bacillota</taxon>
        <taxon>Bacilli</taxon>
        <taxon>Lactobacillales</taxon>
        <taxon>Aerococcaceae</taxon>
        <taxon>Aerococcus</taxon>
    </lineage>
</organism>
<accession>A0A0X8FAI8</accession>
<dbReference type="Proteomes" id="UP000234239">
    <property type="component" value="Unassembled WGS sequence"/>
</dbReference>
<evidence type="ECO:0000256" key="6">
    <source>
        <dbReference type="SAM" id="Phobius"/>
    </source>
</evidence>
<evidence type="ECO:0000256" key="1">
    <source>
        <dbReference type="ARBA" id="ARBA00004370"/>
    </source>
</evidence>
<keyword evidence="4 6" id="KW-0472">Membrane</keyword>
<dbReference type="AlphaFoldDB" id="A0A0X8FAI8"/>
<dbReference type="GO" id="GO:0004252">
    <property type="term" value="F:serine-type endopeptidase activity"/>
    <property type="evidence" value="ECO:0007669"/>
    <property type="project" value="UniProtKB-UniRule"/>
</dbReference>
<evidence type="ECO:0000259" key="7">
    <source>
        <dbReference type="Pfam" id="PF10502"/>
    </source>
</evidence>
<keyword evidence="2 6" id="KW-0812">Transmembrane</keyword>
<reference evidence="9 11" key="3">
    <citation type="submission" date="2017-12" db="EMBL/GenBank/DDBJ databases">
        <title>Phylogenetic diversity of female urinary microbiome.</title>
        <authorList>
            <person name="Thomas-White K."/>
            <person name="Wolfe A.J."/>
        </authorList>
    </citation>
    <scope>NUCLEOTIDE SEQUENCE [LARGE SCALE GENOMIC DNA]</scope>
    <source>
        <strain evidence="9 11">UMB0139</strain>
    </source>
</reference>
<dbReference type="InterPro" id="IPR036286">
    <property type="entry name" value="LexA/Signal_pep-like_sf"/>
</dbReference>
<dbReference type="PANTHER" id="PTHR10806:SF6">
    <property type="entry name" value="SIGNAL PEPTIDASE COMPLEX CATALYTIC SUBUNIT SEC11"/>
    <property type="match status" value="1"/>
</dbReference>
<dbReference type="InterPro" id="IPR019533">
    <property type="entry name" value="Peptidase_S26"/>
</dbReference>
<feature type="transmembrane region" description="Helical" evidence="6">
    <location>
        <begin position="149"/>
        <end position="169"/>
    </location>
</feature>
<sequence length="178" mass="20514">MLYRCIQMIRKALAFLIIFFIGFYFTVNHLDPYLAINTFGFKPFIVKTDSMEPKFYPGDIVIVEPVDQEDLQAGDIIAFELSDRFYVVHSIADIQTSQSGKIIFKTKPFSVTDKKLWDYWGIQSNQILGQANHVIPKLGHVVLFLRSKVGLGTMTLSAVIVWLICRISGREERRYEKN</sequence>
<dbReference type="Gene3D" id="2.10.109.10">
    <property type="entry name" value="Umud Fragment, subunit A"/>
    <property type="match status" value="1"/>
</dbReference>